<keyword evidence="3" id="KW-0805">Transcription regulation</keyword>
<feature type="region of interest" description="Disordered" evidence="8">
    <location>
        <begin position="356"/>
        <end position="381"/>
    </location>
</feature>
<evidence type="ECO:0000259" key="9">
    <source>
        <dbReference type="PROSITE" id="PS50800"/>
    </source>
</evidence>
<evidence type="ECO:0000313" key="11">
    <source>
        <dbReference type="Proteomes" id="UP001174909"/>
    </source>
</evidence>
<evidence type="ECO:0000256" key="3">
    <source>
        <dbReference type="ARBA" id="ARBA00023015"/>
    </source>
</evidence>
<organism evidence="10 11">
    <name type="scientific">Geodia barretti</name>
    <name type="common">Barrett's horny sponge</name>
    <dbReference type="NCBI Taxonomy" id="519541"/>
    <lineage>
        <taxon>Eukaryota</taxon>
        <taxon>Metazoa</taxon>
        <taxon>Porifera</taxon>
        <taxon>Demospongiae</taxon>
        <taxon>Heteroscleromorpha</taxon>
        <taxon>Tetractinellida</taxon>
        <taxon>Astrophorina</taxon>
        <taxon>Geodiidae</taxon>
        <taxon>Geodia</taxon>
    </lineage>
</organism>
<evidence type="ECO:0000256" key="6">
    <source>
        <dbReference type="ARBA" id="ARBA00023242"/>
    </source>
</evidence>
<protein>
    <submittedName>
        <fullName evidence="10">Myocardin-related transcription factor B</fullName>
    </submittedName>
</protein>
<feature type="compositionally biased region" description="Gly residues" evidence="8">
    <location>
        <begin position="371"/>
        <end position="381"/>
    </location>
</feature>
<dbReference type="PROSITE" id="PS50800">
    <property type="entry name" value="SAP"/>
    <property type="match status" value="1"/>
</dbReference>
<dbReference type="PANTHER" id="PTHR22793:SF12">
    <property type="entry name" value="MYOCARDIN-RELATED TRANSCRIPTION FACTOR, ISOFORM H"/>
    <property type="match status" value="1"/>
</dbReference>
<feature type="compositionally biased region" description="Gly residues" evidence="8">
    <location>
        <begin position="578"/>
        <end position="588"/>
    </location>
</feature>
<evidence type="ECO:0000256" key="7">
    <source>
        <dbReference type="PROSITE-ProRule" id="PRU00401"/>
    </source>
</evidence>
<dbReference type="Pfam" id="PF02037">
    <property type="entry name" value="SAP"/>
    <property type="match status" value="1"/>
</dbReference>
<keyword evidence="2" id="KW-0677">Repeat</keyword>
<feature type="repeat" description="RPEL" evidence="7">
    <location>
        <begin position="132"/>
        <end position="157"/>
    </location>
</feature>
<evidence type="ECO:0000256" key="8">
    <source>
        <dbReference type="SAM" id="MobiDB-lite"/>
    </source>
</evidence>
<keyword evidence="6" id="KW-0539">Nucleus</keyword>
<feature type="compositionally biased region" description="Low complexity" evidence="8">
    <location>
        <begin position="727"/>
        <end position="742"/>
    </location>
</feature>
<evidence type="ECO:0000256" key="4">
    <source>
        <dbReference type="ARBA" id="ARBA00023054"/>
    </source>
</evidence>
<dbReference type="Gene3D" id="6.10.150.10">
    <property type="match status" value="1"/>
</dbReference>
<comment type="subcellular location">
    <subcellularLocation>
        <location evidence="1">Nucleus</location>
    </subcellularLocation>
</comment>
<gene>
    <name evidence="10" type="ORF">GBAR_LOCUS28061</name>
</gene>
<feature type="domain" description="SAP" evidence="9">
    <location>
        <begin position="406"/>
        <end position="440"/>
    </location>
</feature>
<evidence type="ECO:0000256" key="5">
    <source>
        <dbReference type="ARBA" id="ARBA00023163"/>
    </source>
</evidence>
<dbReference type="GO" id="GO:0045944">
    <property type="term" value="P:positive regulation of transcription by RNA polymerase II"/>
    <property type="evidence" value="ECO:0007669"/>
    <property type="project" value="TreeGrafter"/>
</dbReference>
<sequence>MAVCVARGCTSAIMGLTVQDKDVKQCQAESCAAMDGPRIDHRSAELEKKLRARAVREDLVQKNILPDFSSSPILFQQTKELQKKKNADCLQRKLRNRPERQNLMQMNILPGDMVDPGLASKQMMLKKNKLADELNRKIARRPGPLELIKGRILVPDNHELSEVVPDVMRMFEQEEAGGKTSPSDRGELQYQGASSLTSPLGEGSPPSKDVVTSPLSDTSVQPQSPEEMPSPLGRSGMRSPPFNLASLIPPSPMPQSAMNTPGIMAPSHKVLSPSQARKKQQKQKYRKLRYHEYVPPTKNNGKGGKTNPKPLPKQETPYSHILQQQQLFLQLQVLQQQYPNGVLMQKLPDIVDSLTKTSKAGKGGKDPSPSGVGGATGGGGVTVQTSVPQVVMVEQPNQYQVSSIRFEELKVSDLKAACKEMGMIVSGKKAELVERLIEHNNGYLPAIALPETQTRDPQRAVSGRAIHPSMLDPQVSMSGYSPPSPTSSSPVFKFPGDHGPNSSDAGVGRKGSLSSLSSMGAPQVIPAHTLQQQFDELVERQKRSYICQGQAPKSLAPRPELGDMVAIKFPCPVDTQSRGGGGRGGGVEGLAPQQRSGKGTTLPRQGSGGSNAAPESRMAVSPFGKQSHSLPSSPQPLSPSDSATRLIGELMEDSSEQPRSLQVHSCSGAAMGVKGEKATPPQHPHSQQPFMSSAAPTCSSGAATSNGLPFSGAYSQTNHHAPLMATSSYYSQHGPSSSSKPPLRQSQSISSVPIHGRGASHAPAETTAPLKRPTSAVREQWLWSHAALHEPHQPIPAWSAPSESAQVGTTYTPNATESIQYMVCTCTSTMGLHTIHQQ</sequence>
<feature type="compositionally biased region" description="Basic residues" evidence="8">
    <location>
        <begin position="276"/>
        <end position="286"/>
    </location>
</feature>
<feature type="repeat" description="RPEL" evidence="7">
    <location>
        <begin position="88"/>
        <end position="113"/>
    </location>
</feature>
<feature type="region of interest" description="Disordered" evidence="8">
    <location>
        <begin position="727"/>
        <end position="776"/>
    </location>
</feature>
<evidence type="ECO:0000313" key="10">
    <source>
        <dbReference type="EMBL" id="CAI8051238.1"/>
    </source>
</evidence>
<dbReference type="GO" id="GO:0003713">
    <property type="term" value="F:transcription coactivator activity"/>
    <property type="evidence" value="ECO:0007669"/>
    <property type="project" value="TreeGrafter"/>
</dbReference>
<name>A0AA35TN18_GEOBA</name>
<dbReference type="InterPro" id="IPR003034">
    <property type="entry name" value="SAP_dom"/>
</dbReference>
<evidence type="ECO:0000256" key="2">
    <source>
        <dbReference type="ARBA" id="ARBA00022737"/>
    </source>
</evidence>
<feature type="region of interest" description="Disordered" evidence="8">
    <location>
        <begin position="174"/>
        <end position="244"/>
    </location>
</feature>
<evidence type="ECO:0000256" key="1">
    <source>
        <dbReference type="ARBA" id="ARBA00004123"/>
    </source>
</evidence>
<feature type="region of interest" description="Disordered" evidence="8">
    <location>
        <begin position="572"/>
        <end position="642"/>
    </location>
</feature>
<dbReference type="PANTHER" id="PTHR22793">
    <property type="entry name" value="MYOCARDIN-RELATED TRANSCRIPTION FACTOR-RELATED"/>
    <property type="match status" value="1"/>
</dbReference>
<dbReference type="SMART" id="SM00513">
    <property type="entry name" value="SAP"/>
    <property type="match status" value="1"/>
</dbReference>
<dbReference type="InterPro" id="IPR036361">
    <property type="entry name" value="SAP_dom_sf"/>
</dbReference>
<feature type="region of interest" description="Disordered" evidence="8">
    <location>
        <begin position="672"/>
        <end position="702"/>
    </location>
</feature>
<dbReference type="Gene3D" id="6.10.140.2040">
    <property type="match status" value="1"/>
</dbReference>
<feature type="compositionally biased region" description="Polar residues" evidence="8">
    <location>
        <begin position="593"/>
        <end position="604"/>
    </location>
</feature>
<dbReference type="AlphaFoldDB" id="A0AA35TN18"/>
<keyword evidence="11" id="KW-1185">Reference proteome</keyword>
<dbReference type="Gene3D" id="1.10.720.30">
    <property type="entry name" value="SAP domain"/>
    <property type="match status" value="1"/>
</dbReference>
<dbReference type="EMBL" id="CASHTH010003912">
    <property type="protein sequence ID" value="CAI8051238.1"/>
    <property type="molecule type" value="Genomic_DNA"/>
</dbReference>
<feature type="compositionally biased region" description="Polar residues" evidence="8">
    <location>
        <begin position="213"/>
        <end position="224"/>
    </location>
</feature>
<feature type="compositionally biased region" description="Low complexity" evidence="8">
    <location>
        <begin position="476"/>
        <end position="490"/>
    </location>
</feature>
<feature type="repeat" description="RPEL" evidence="7">
    <location>
        <begin position="44"/>
        <end position="69"/>
    </location>
</feature>
<dbReference type="SUPFAM" id="SSF68906">
    <property type="entry name" value="SAP domain"/>
    <property type="match status" value="1"/>
</dbReference>
<feature type="compositionally biased region" description="Polar residues" evidence="8">
    <location>
        <begin position="684"/>
        <end position="702"/>
    </location>
</feature>
<dbReference type="SMART" id="SM00707">
    <property type="entry name" value="RPEL"/>
    <property type="match status" value="3"/>
</dbReference>
<dbReference type="InterPro" id="IPR043451">
    <property type="entry name" value="Myocardin-like"/>
</dbReference>
<dbReference type="InterPro" id="IPR004018">
    <property type="entry name" value="RPEL_repeat"/>
</dbReference>
<keyword evidence="5" id="KW-0804">Transcription</keyword>
<comment type="caution">
    <text evidence="10">The sequence shown here is derived from an EMBL/GenBank/DDBJ whole genome shotgun (WGS) entry which is preliminary data.</text>
</comment>
<reference evidence="10" key="1">
    <citation type="submission" date="2023-03" db="EMBL/GenBank/DDBJ databases">
        <authorList>
            <person name="Steffen K."/>
            <person name="Cardenas P."/>
        </authorList>
    </citation>
    <scope>NUCLEOTIDE SEQUENCE</scope>
</reference>
<dbReference type="Proteomes" id="UP001174909">
    <property type="component" value="Unassembled WGS sequence"/>
</dbReference>
<proteinExistence type="predicted"/>
<keyword evidence="4" id="KW-0175">Coiled coil</keyword>
<feature type="region of interest" description="Disordered" evidence="8">
    <location>
        <begin position="267"/>
        <end position="286"/>
    </location>
</feature>
<feature type="region of interest" description="Disordered" evidence="8">
    <location>
        <begin position="466"/>
        <end position="520"/>
    </location>
</feature>
<dbReference type="GO" id="GO:0005634">
    <property type="term" value="C:nucleus"/>
    <property type="evidence" value="ECO:0007669"/>
    <property type="project" value="UniProtKB-SubCell"/>
</dbReference>
<accession>A0AA35TN18</accession>
<dbReference type="PROSITE" id="PS51073">
    <property type="entry name" value="RPEL"/>
    <property type="match status" value="3"/>
</dbReference>